<dbReference type="PROSITE" id="PS01040">
    <property type="entry name" value="SBP_BACTERIAL_5"/>
    <property type="match status" value="1"/>
</dbReference>
<dbReference type="EMBL" id="BOOR01000005">
    <property type="protein sequence ID" value="GII52295.1"/>
    <property type="molecule type" value="Genomic_DNA"/>
</dbReference>
<dbReference type="Gene3D" id="3.40.190.10">
    <property type="entry name" value="Periplasmic binding protein-like II"/>
    <property type="match status" value="1"/>
</dbReference>
<dbReference type="Gene3D" id="3.10.105.10">
    <property type="entry name" value="Dipeptide-binding Protein, Domain 3"/>
    <property type="match status" value="1"/>
</dbReference>
<comment type="similarity">
    <text evidence="2">Belongs to the bacterial solute-binding protein 5 family.</text>
</comment>
<keyword evidence="7" id="KW-1185">Reference proteome</keyword>
<feature type="signal peptide" evidence="4">
    <location>
        <begin position="1"/>
        <end position="22"/>
    </location>
</feature>
<evidence type="ECO:0000313" key="6">
    <source>
        <dbReference type="EMBL" id="GII52295.1"/>
    </source>
</evidence>
<comment type="subcellular location">
    <subcellularLocation>
        <location evidence="1">Cell membrane</location>
        <topology evidence="1">Lipid-anchor</topology>
    </subcellularLocation>
</comment>
<dbReference type="PROSITE" id="PS51257">
    <property type="entry name" value="PROKAR_LIPOPROTEIN"/>
    <property type="match status" value="1"/>
</dbReference>
<dbReference type="CDD" id="cd08494">
    <property type="entry name" value="PBP2_NikA_DppA_OppA_like_6"/>
    <property type="match status" value="1"/>
</dbReference>
<proteinExistence type="inferred from homology"/>
<dbReference type="GO" id="GO:0043190">
    <property type="term" value="C:ATP-binding cassette (ABC) transporter complex"/>
    <property type="evidence" value="ECO:0007669"/>
    <property type="project" value="InterPro"/>
</dbReference>
<dbReference type="PANTHER" id="PTHR30290:SF38">
    <property type="entry name" value="D,D-DIPEPTIDE-BINDING PERIPLASMIC PROTEIN DDPA-RELATED"/>
    <property type="match status" value="1"/>
</dbReference>
<accession>A0A8J3XTM9</accession>
<dbReference type="GO" id="GO:1904680">
    <property type="term" value="F:peptide transmembrane transporter activity"/>
    <property type="evidence" value="ECO:0007669"/>
    <property type="project" value="TreeGrafter"/>
</dbReference>
<evidence type="ECO:0000256" key="3">
    <source>
        <dbReference type="ARBA" id="ARBA00022729"/>
    </source>
</evidence>
<dbReference type="InterPro" id="IPR000914">
    <property type="entry name" value="SBP_5_dom"/>
</dbReference>
<dbReference type="PANTHER" id="PTHR30290">
    <property type="entry name" value="PERIPLASMIC BINDING COMPONENT OF ABC TRANSPORTER"/>
    <property type="match status" value="1"/>
</dbReference>
<evidence type="ECO:0000256" key="1">
    <source>
        <dbReference type="ARBA" id="ARBA00004193"/>
    </source>
</evidence>
<reference evidence="6" key="1">
    <citation type="submission" date="2021-01" db="EMBL/GenBank/DDBJ databases">
        <title>Whole genome shotgun sequence of Planotetraspora thailandica NBRC 104271.</title>
        <authorList>
            <person name="Komaki H."/>
            <person name="Tamura T."/>
        </authorList>
    </citation>
    <scope>NUCLEOTIDE SEQUENCE</scope>
    <source>
        <strain evidence="6">NBRC 104271</strain>
    </source>
</reference>
<organism evidence="6 7">
    <name type="scientific">Planotetraspora thailandica</name>
    <dbReference type="NCBI Taxonomy" id="487172"/>
    <lineage>
        <taxon>Bacteria</taxon>
        <taxon>Bacillati</taxon>
        <taxon>Actinomycetota</taxon>
        <taxon>Actinomycetes</taxon>
        <taxon>Streptosporangiales</taxon>
        <taxon>Streptosporangiaceae</taxon>
        <taxon>Planotetraspora</taxon>
    </lineage>
</organism>
<dbReference type="GO" id="GO:0015833">
    <property type="term" value="P:peptide transport"/>
    <property type="evidence" value="ECO:0007669"/>
    <property type="project" value="TreeGrafter"/>
</dbReference>
<comment type="caution">
    <text evidence="6">The sequence shown here is derived from an EMBL/GenBank/DDBJ whole genome shotgun (WGS) entry which is preliminary data.</text>
</comment>
<dbReference type="InterPro" id="IPR030678">
    <property type="entry name" value="Peptide/Ni-bd"/>
</dbReference>
<gene>
    <name evidence="6" type="ORF">Pth03_06840</name>
</gene>
<dbReference type="PIRSF" id="PIRSF002741">
    <property type="entry name" value="MppA"/>
    <property type="match status" value="1"/>
</dbReference>
<dbReference type="InterPro" id="IPR039424">
    <property type="entry name" value="SBP_5"/>
</dbReference>
<evidence type="ECO:0000256" key="2">
    <source>
        <dbReference type="ARBA" id="ARBA00005695"/>
    </source>
</evidence>
<evidence type="ECO:0000313" key="7">
    <source>
        <dbReference type="Proteomes" id="UP000605992"/>
    </source>
</evidence>
<dbReference type="AlphaFoldDB" id="A0A8J3XTM9"/>
<dbReference type="SUPFAM" id="SSF53850">
    <property type="entry name" value="Periplasmic binding protein-like II"/>
    <property type="match status" value="1"/>
</dbReference>
<keyword evidence="3 4" id="KW-0732">Signal</keyword>
<name>A0A8J3XTM9_9ACTN</name>
<dbReference type="Gene3D" id="3.90.76.10">
    <property type="entry name" value="Dipeptide-binding Protein, Domain 1"/>
    <property type="match status" value="1"/>
</dbReference>
<dbReference type="Pfam" id="PF00496">
    <property type="entry name" value="SBP_bac_5"/>
    <property type="match status" value="1"/>
</dbReference>
<sequence length="507" mass="55149">MNRKTTSLIGAAVLALALAACGGTGSSGSAGSTPAAGAFNKDATIQIGSLYEPQNLDNTAGGGQGVTEAFNGNVYEGLFKLTDDGKVENLLAKDYKVSADGLTYTLTLRDGVKFHSGKPLTSADVKYSIEKVTAPDSQSARKSSFDMIKKIETPDDQTVVVTLSSKSISFVYNLSYIWIINDQAKSLTTSEDGTGPYTLGTWKRGSTLSLERFAGYWGTPPTNKEVVFHYFTDATALNNALLTNAVDVVTSEQSPDALAQFDGNSNYKVNNGHSTTKLLLAFNDRKAPFDKPLVRKAVTSAIDNKKLLNSIWGDYGTLIGSMVPPTDPWYEDLTKVNPYDPALAKKELTDAGYANGFSFTLDTPNYDPHPTAATFIKSELAKVGITVNINIITADQWYTKVYKNHDFAATMQEHVNDRDVVWYGDPTFYWGYDNPQVTDWVKQAEQSDTTDEQTALLKTVNEQIAADAASDWLYLYPQIVVASSSLSGYPLNGLNSQFYAYGIKKTA</sequence>
<dbReference type="GO" id="GO:0042597">
    <property type="term" value="C:periplasmic space"/>
    <property type="evidence" value="ECO:0007669"/>
    <property type="project" value="UniProtKB-ARBA"/>
</dbReference>
<protein>
    <submittedName>
        <fullName evidence="6">Peptide ABC transporter substrate-binding protein</fullName>
    </submittedName>
</protein>
<feature type="chain" id="PRO_5039064861" evidence="4">
    <location>
        <begin position="23"/>
        <end position="507"/>
    </location>
</feature>
<dbReference type="RefSeq" id="WP_203942599.1">
    <property type="nucleotide sequence ID" value="NZ_BOOR01000005.1"/>
</dbReference>
<dbReference type="InterPro" id="IPR023765">
    <property type="entry name" value="SBP_5_CS"/>
</dbReference>
<feature type="domain" description="Solute-binding protein family 5" evidence="5">
    <location>
        <begin position="86"/>
        <end position="417"/>
    </location>
</feature>
<dbReference type="Proteomes" id="UP000605992">
    <property type="component" value="Unassembled WGS sequence"/>
</dbReference>
<evidence type="ECO:0000259" key="5">
    <source>
        <dbReference type="Pfam" id="PF00496"/>
    </source>
</evidence>
<evidence type="ECO:0000256" key="4">
    <source>
        <dbReference type="SAM" id="SignalP"/>
    </source>
</evidence>